<comment type="caution">
    <text evidence="2">The sequence shown here is derived from an EMBL/GenBank/DDBJ whole genome shotgun (WGS) entry which is preliminary data.</text>
</comment>
<feature type="compositionally biased region" description="Basic residues" evidence="1">
    <location>
        <begin position="1"/>
        <end position="12"/>
    </location>
</feature>
<feature type="region of interest" description="Disordered" evidence="1">
    <location>
        <begin position="1"/>
        <end position="32"/>
    </location>
</feature>
<dbReference type="EMBL" id="JAGMWT010000018">
    <property type="protein sequence ID" value="KAH7113763.1"/>
    <property type="molecule type" value="Genomic_DNA"/>
</dbReference>
<dbReference type="AlphaFoldDB" id="A0A9P9IA43"/>
<evidence type="ECO:0000313" key="3">
    <source>
        <dbReference type="Proteomes" id="UP000700596"/>
    </source>
</evidence>
<accession>A0A9P9IA43</accession>
<feature type="region of interest" description="Disordered" evidence="1">
    <location>
        <begin position="163"/>
        <end position="185"/>
    </location>
</feature>
<evidence type="ECO:0000313" key="2">
    <source>
        <dbReference type="EMBL" id="KAH7113763.1"/>
    </source>
</evidence>
<keyword evidence="3" id="KW-1185">Reference proteome</keyword>
<organism evidence="2 3">
    <name type="scientific">Dendryphion nanum</name>
    <dbReference type="NCBI Taxonomy" id="256645"/>
    <lineage>
        <taxon>Eukaryota</taxon>
        <taxon>Fungi</taxon>
        <taxon>Dikarya</taxon>
        <taxon>Ascomycota</taxon>
        <taxon>Pezizomycotina</taxon>
        <taxon>Dothideomycetes</taxon>
        <taxon>Pleosporomycetidae</taxon>
        <taxon>Pleosporales</taxon>
        <taxon>Torulaceae</taxon>
        <taxon>Dendryphion</taxon>
    </lineage>
</organism>
<evidence type="ECO:0000256" key="1">
    <source>
        <dbReference type="SAM" id="MobiDB-lite"/>
    </source>
</evidence>
<sequence length="268" mass="28927">MAHGLMPRRHPHSQIVVEPETPPAHAHNKKTDRTTIYAASRPRESAGQLAIRQFAVASQTAGQPILPPDGHVSGRTGPQHLERRGGTVNTAEGRAGRNGPGIGILGRPCIVLVERVDRRQTLKTEVEWWSFTGKGGSGIGKASSLRHAPCGVLFREDLGPEMYSDQSQGPGCHAEKDFRNPGPARRTRGIGVSVMVWWEQPLELGSCQSVHCGELEVAERIHSTASAQGLGKGLEYEITPYWNQQHSDVMKSGDAAKAAAEAQTNSMA</sequence>
<reference evidence="2" key="1">
    <citation type="journal article" date="2021" name="Nat. Commun.">
        <title>Genetic determinants of endophytism in the Arabidopsis root mycobiome.</title>
        <authorList>
            <person name="Mesny F."/>
            <person name="Miyauchi S."/>
            <person name="Thiergart T."/>
            <person name="Pickel B."/>
            <person name="Atanasova L."/>
            <person name="Karlsson M."/>
            <person name="Huettel B."/>
            <person name="Barry K.W."/>
            <person name="Haridas S."/>
            <person name="Chen C."/>
            <person name="Bauer D."/>
            <person name="Andreopoulos W."/>
            <person name="Pangilinan J."/>
            <person name="LaButti K."/>
            <person name="Riley R."/>
            <person name="Lipzen A."/>
            <person name="Clum A."/>
            <person name="Drula E."/>
            <person name="Henrissat B."/>
            <person name="Kohler A."/>
            <person name="Grigoriev I.V."/>
            <person name="Martin F.M."/>
            <person name="Hacquard S."/>
        </authorList>
    </citation>
    <scope>NUCLEOTIDE SEQUENCE</scope>
    <source>
        <strain evidence="2">MPI-CAGE-CH-0243</strain>
    </source>
</reference>
<protein>
    <submittedName>
        <fullName evidence="2">Uncharacterized protein</fullName>
    </submittedName>
</protein>
<dbReference type="Proteomes" id="UP000700596">
    <property type="component" value="Unassembled WGS sequence"/>
</dbReference>
<feature type="region of interest" description="Disordered" evidence="1">
    <location>
        <begin position="62"/>
        <end position="95"/>
    </location>
</feature>
<gene>
    <name evidence="2" type="ORF">B0J11DRAFT_511276</name>
</gene>
<proteinExistence type="predicted"/>
<name>A0A9P9IA43_9PLEO</name>